<accession>A0ABQ9G490</accession>
<proteinExistence type="predicted"/>
<reference evidence="2 3" key="1">
    <citation type="submission" date="2023-02" db="EMBL/GenBank/DDBJ databases">
        <title>LHISI_Scaffold_Assembly.</title>
        <authorList>
            <person name="Stuart O.P."/>
            <person name="Cleave R."/>
            <person name="Magrath M.J.L."/>
            <person name="Mikheyev A.S."/>
        </authorList>
    </citation>
    <scope>NUCLEOTIDE SEQUENCE [LARGE SCALE GENOMIC DNA]</scope>
    <source>
        <strain evidence="2">Daus_M_001</strain>
        <tissue evidence="2">Leg muscle</tissue>
    </source>
</reference>
<feature type="region of interest" description="Disordered" evidence="1">
    <location>
        <begin position="1"/>
        <end position="49"/>
    </location>
</feature>
<dbReference type="EMBL" id="JARBHB010000017">
    <property type="protein sequence ID" value="KAJ8865844.1"/>
    <property type="molecule type" value="Genomic_DNA"/>
</dbReference>
<keyword evidence="3" id="KW-1185">Reference proteome</keyword>
<organism evidence="2 3">
    <name type="scientific">Dryococelus australis</name>
    <dbReference type="NCBI Taxonomy" id="614101"/>
    <lineage>
        <taxon>Eukaryota</taxon>
        <taxon>Metazoa</taxon>
        <taxon>Ecdysozoa</taxon>
        <taxon>Arthropoda</taxon>
        <taxon>Hexapoda</taxon>
        <taxon>Insecta</taxon>
        <taxon>Pterygota</taxon>
        <taxon>Neoptera</taxon>
        <taxon>Polyneoptera</taxon>
        <taxon>Phasmatodea</taxon>
        <taxon>Verophasmatodea</taxon>
        <taxon>Anareolatae</taxon>
        <taxon>Phasmatidae</taxon>
        <taxon>Eurycanthinae</taxon>
        <taxon>Dryococelus</taxon>
    </lineage>
</organism>
<evidence type="ECO:0000256" key="1">
    <source>
        <dbReference type="SAM" id="MobiDB-lite"/>
    </source>
</evidence>
<sequence>MLGRGGGENGKSPRKPAGRRESNPVSPGWEESTGKLGEPRLRSSTAPQGAIACFDQRRLLHRRKAPKCHNNQIYRGAMVAERLAHSPPTKKDLAQSPPVSPDFRKWESCRTMPLVSGFPRGSPAFPAPSFPSITLIGSQDIAANSRPNLLPHSDLHFNFRPRRPRWAEWLDYSPPTRENQAQFPGWITPGIFPSGDRAGRCRWSVGFSRGAPISRALAYRRCSVLISFHLHRLSRPH</sequence>
<feature type="non-terminal residue" evidence="2">
    <location>
        <position position="237"/>
    </location>
</feature>
<comment type="caution">
    <text evidence="2">The sequence shown here is derived from an EMBL/GenBank/DDBJ whole genome shotgun (WGS) entry which is preliminary data.</text>
</comment>
<gene>
    <name evidence="2" type="ORF">PR048_033366</name>
</gene>
<evidence type="ECO:0000313" key="3">
    <source>
        <dbReference type="Proteomes" id="UP001159363"/>
    </source>
</evidence>
<evidence type="ECO:0000313" key="2">
    <source>
        <dbReference type="EMBL" id="KAJ8865844.1"/>
    </source>
</evidence>
<name>A0ABQ9G490_9NEOP</name>
<dbReference type="Proteomes" id="UP001159363">
    <property type="component" value="Chromosome 16"/>
</dbReference>
<protein>
    <submittedName>
        <fullName evidence="2">Uncharacterized protein</fullName>
    </submittedName>
</protein>